<evidence type="ECO:0000256" key="2">
    <source>
        <dbReference type="PIRNR" id="PIRNR001365"/>
    </source>
</evidence>
<dbReference type="RefSeq" id="WP_190946901.1">
    <property type="nucleotide sequence ID" value="NZ_JACJSI010000396.1"/>
</dbReference>
<protein>
    <submittedName>
        <fullName evidence="3">Dihydrodipicolinate synthase family protein</fullName>
    </submittedName>
</protein>
<gene>
    <name evidence="3" type="ORF">H6G97_45265</name>
</gene>
<name>A0ABR8E6B4_9NOSO</name>
<comment type="similarity">
    <text evidence="2">Belongs to the DapA family.</text>
</comment>
<dbReference type="Proteomes" id="UP000623440">
    <property type="component" value="Unassembled WGS sequence"/>
</dbReference>
<dbReference type="PRINTS" id="PR00146">
    <property type="entry name" value="DHPICSNTHASE"/>
</dbReference>
<organism evidence="3 4">
    <name type="scientific">Nostoc flagelliforme FACHB-838</name>
    <dbReference type="NCBI Taxonomy" id="2692904"/>
    <lineage>
        <taxon>Bacteria</taxon>
        <taxon>Bacillati</taxon>
        <taxon>Cyanobacteriota</taxon>
        <taxon>Cyanophyceae</taxon>
        <taxon>Nostocales</taxon>
        <taxon>Nostocaceae</taxon>
        <taxon>Nostoc</taxon>
    </lineage>
</organism>
<proteinExistence type="inferred from homology"/>
<dbReference type="CDD" id="cd00408">
    <property type="entry name" value="DHDPS-like"/>
    <property type="match status" value="1"/>
</dbReference>
<keyword evidence="4" id="KW-1185">Reference proteome</keyword>
<dbReference type="EMBL" id="JACJSI010000396">
    <property type="protein sequence ID" value="MBD2536144.1"/>
    <property type="molecule type" value="Genomic_DNA"/>
</dbReference>
<dbReference type="Gene3D" id="3.20.20.70">
    <property type="entry name" value="Aldolase class I"/>
    <property type="match status" value="1"/>
</dbReference>
<keyword evidence="1 2" id="KW-0456">Lyase</keyword>
<dbReference type="InterPro" id="IPR013785">
    <property type="entry name" value="Aldolase_TIM"/>
</dbReference>
<comment type="caution">
    <text evidence="3">The sequence shown here is derived from an EMBL/GenBank/DDBJ whole genome shotgun (WGS) entry which is preliminary data.</text>
</comment>
<dbReference type="InterPro" id="IPR002220">
    <property type="entry name" value="DapA-like"/>
</dbReference>
<reference evidence="3 4" key="1">
    <citation type="journal article" date="2020" name="ISME J.">
        <title>Comparative genomics reveals insights into cyanobacterial evolution and habitat adaptation.</title>
        <authorList>
            <person name="Chen M.Y."/>
            <person name="Teng W.K."/>
            <person name="Zhao L."/>
            <person name="Hu C.X."/>
            <person name="Zhou Y.K."/>
            <person name="Han B.P."/>
            <person name="Song L.R."/>
            <person name="Shu W.S."/>
        </authorList>
    </citation>
    <scope>NUCLEOTIDE SEQUENCE [LARGE SCALE GENOMIC DNA]</scope>
    <source>
        <strain evidence="3 4">FACHB-838</strain>
    </source>
</reference>
<accession>A0ABR8E6B4</accession>
<dbReference type="PANTHER" id="PTHR42849:SF1">
    <property type="entry name" value="N-ACETYLNEURAMINATE LYASE"/>
    <property type="match status" value="1"/>
</dbReference>
<evidence type="ECO:0000313" key="4">
    <source>
        <dbReference type="Proteomes" id="UP000623440"/>
    </source>
</evidence>
<dbReference type="PIRSF" id="PIRSF001365">
    <property type="entry name" value="DHDPS"/>
    <property type="match status" value="1"/>
</dbReference>
<dbReference type="Pfam" id="PF00701">
    <property type="entry name" value="DHDPS"/>
    <property type="match status" value="1"/>
</dbReference>
<dbReference type="SUPFAM" id="SSF51569">
    <property type="entry name" value="Aldolase"/>
    <property type="match status" value="1"/>
</dbReference>
<sequence length="308" mass="33966">MPNLNLHGIIAYPVTPFKDGGETIDTDTLSQLIEQLIENGSHAIAPLGSTGESAYLSDAEWEEVAFVSIHQVAKRVPTVVGISELTTHNAIRRAKFAQQVGSDAVMVLPISYWKLSEREIFQHYAAIAQAISIPIMVYNNPATSGIDLSPELIARMVKEIDNVTMVKESTGDIQRMHRLYELSDGTIPFYNGSNPLALEAFAAGASGWCTAAHNLIPEFTTALYEFALKGDFFEARRIFYQQLPLLKFILKGGLPTTIKAGLQLLGIKAGTPRLPMLPLDETEVRQLDSMHINTTRQRTVSHFTKQIG</sequence>
<evidence type="ECO:0000313" key="3">
    <source>
        <dbReference type="EMBL" id="MBD2536144.1"/>
    </source>
</evidence>
<dbReference type="SMART" id="SM01130">
    <property type="entry name" value="DHDPS"/>
    <property type="match status" value="1"/>
</dbReference>
<evidence type="ECO:0000256" key="1">
    <source>
        <dbReference type="ARBA" id="ARBA00023239"/>
    </source>
</evidence>
<dbReference type="PANTHER" id="PTHR42849">
    <property type="entry name" value="N-ACETYLNEURAMINATE LYASE"/>
    <property type="match status" value="1"/>
</dbReference>